<dbReference type="PANTHER" id="PTHR11802:SF201">
    <property type="entry name" value="CARBOXYPEPTIDASE"/>
    <property type="match status" value="1"/>
</dbReference>
<accession>A0A1V9YM46</accession>
<keyword evidence="5" id="KW-1185">Reference proteome</keyword>
<dbReference type="InterPro" id="IPR033124">
    <property type="entry name" value="Ser_caboxypep_his_AS"/>
</dbReference>
<evidence type="ECO:0000313" key="5">
    <source>
        <dbReference type="Proteomes" id="UP000243579"/>
    </source>
</evidence>
<dbReference type="InterPro" id="IPR029058">
    <property type="entry name" value="AB_hydrolase_fold"/>
</dbReference>
<keyword evidence="3" id="KW-0812">Transmembrane</keyword>
<reference evidence="4 5" key="1">
    <citation type="journal article" date="2014" name="Genome Biol. Evol.">
        <title>The secreted proteins of Achlya hypogyna and Thraustotheca clavata identify the ancestral oomycete secretome and reveal gene acquisitions by horizontal gene transfer.</title>
        <authorList>
            <person name="Misner I."/>
            <person name="Blouin N."/>
            <person name="Leonard G."/>
            <person name="Richards T.A."/>
            <person name="Lane C.E."/>
        </authorList>
    </citation>
    <scope>NUCLEOTIDE SEQUENCE [LARGE SCALE GENOMIC DNA]</scope>
    <source>
        <strain evidence="4 5">ATCC 48635</strain>
    </source>
</reference>
<keyword evidence="3" id="KW-1133">Transmembrane helix</keyword>
<comment type="caution">
    <text evidence="4">The sequence shown here is derived from an EMBL/GenBank/DDBJ whole genome shotgun (WGS) entry which is preliminary data.</text>
</comment>
<dbReference type="SUPFAM" id="SSF53474">
    <property type="entry name" value="alpha/beta-Hydrolases"/>
    <property type="match status" value="2"/>
</dbReference>
<dbReference type="EC" id="3.4.16.-" evidence="2"/>
<dbReference type="EMBL" id="JNBR01001484">
    <property type="protein sequence ID" value="OQR86764.1"/>
    <property type="molecule type" value="Genomic_DNA"/>
</dbReference>
<keyword evidence="2 4" id="KW-0645">Protease</keyword>
<feature type="transmembrane region" description="Helical" evidence="3">
    <location>
        <begin position="795"/>
        <end position="812"/>
    </location>
</feature>
<evidence type="ECO:0000256" key="2">
    <source>
        <dbReference type="RuleBase" id="RU361156"/>
    </source>
</evidence>
<dbReference type="PROSITE" id="PS00131">
    <property type="entry name" value="CARBOXYPEPT_SER_SER"/>
    <property type="match status" value="1"/>
</dbReference>
<dbReference type="OrthoDB" id="76891at2759"/>
<keyword evidence="2" id="KW-0121">Carboxypeptidase</keyword>
<dbReference type="GO" id="GO:0004185">
    <property type="term" value="F:serine-type carboxypeptidase activity"/>
    <property type="evidence" value="ECO:0007669"/>
    <property type="project" value="UniProtKB-UniRule"/>
</dbReference>
<evidence type="ECO:0000256" key="3">
    <source>
        <dbReference type="SAM" id="Phobius"/>
    </source>
</evidence>
<comment type="similarity">
    <text evidence="1 2">Belongs to the peptidase S10 family.</text>
</comment>
<organism evidence="4 5">
    <name type="scientific">Achlya hypogyna</name>
    <name type="common">Oomycete</name>
    <name type="synonym">Protoachlya hypogyna</name>
    <dbReference type="NCBI Taxonomy" id="1202772"/>
    <lineage>
        <taxon>Eukaryota</taxon>
        <taxon>Sar</taxon>
        <taxon>Stramenopiles</taxon>
        <taxon>Oomycota</taxon>
        <taxon>Saprolegniomycetes</taxon>
        <taxon>Saprolegniales</taxon>
        <taxon>Achlyaceae</taxon>
        <taxon>Achlya</taxon>
    </lineage>
</organism>
<dbReference type="PANTHER" id="PTHR11802">
    <property type="entry name" value="SERINE PROTEASE FAMILY S10 SERINE CARBOXYPEPTIDASE"/>
    <property type="match status" value="1"/>
</dbReference>
<evidence type="ECO:0000313" key="4">
    <source>
        <dbReference type="EMBL" id="OQR86764.1"/>
    </source>
</evidence>
<dbReference type="InterPro" id="IPR018202">
    <property type="entry name" value="Ser_caboxypep_ser_AS"/>
</dbReference>
<dbReference type="Gene3D" id="3.40.50.1820">
    <property type="entry name" value="alpha/beta hydrolase"/>
    <property type="match status" value="2"/>
</dbReference>
<protein>
    <recommendedName>
        <fullName evidence="2">Carboxypeptidase</fullName>
        <ecNumber evidence="2">3.4.16.-</ecNumber>
    </recommendedName>
</protein>
<sequence>LLATPLPGVALKGFAIGNPFTDEVIDSNSQIDYDYSHGLISIEAYTAVQRACSRTVLAQCLYYDKCADACGLALDAATAEANTSALDPYYLTGDKCLLSDDQIPTLQHRYVRPMHRGVVGPCAAQFAAAYLSQSDVQAAIHATSGPATPWRQCNFNVSAAYTRTFSALPKYPHILRAGLKALIYSGDVDSVVNFVGTQRWLTTQGLNLSVVDKWHAWFGPDKQLAGYTEGYTNVTFTTIKGAGHMVPAVRPLHALYLFECFVFGHTACGNFTYPQDELEYLTGAAPDFFDRPSSNTALWVLLAAAGVVAVVVAVAAWRKHWHRRHYPFHLYSQMAAHLITDLPGLNASLPFKQYAGQLPLPSTGQQMFYWHVEAEENPSTAPLVLWLNGGPGCSSLIGFFTELGPFAVNSDLTLKRNPYAWNRKVNMVFLESPAGVGFSAPLLNATEYNDDVTTDRAYEFLQQFYETYPAYKGRDLFITGESYAGMYLPWLAAKLVATPLPAATFKGFALGNGYTDEIIDGNSYIDYLYTHALLSLEDYRAVGAACPANEIAACQVGKNCSAACESTMTEALARVNMSAMNEYYIYGDVCLFQDMDQVKALRPRNDIRPMHRGVMGPCADLYTAAYLQQPTVQAALHLPPTQHTEWASCNDAVSDAYTRSVSALPKYPALLASGINMLVYSGDADTNVNFLGTQRWLADLKLPVVDKWHAWFGPDKQLAGYTEGYTNVTFTTIKGAGHMVPATRPLHALYMFECFVFGDKACANFSYPVDELQLLTGAATTGSLALWQVGSEGHVSLLLLALVAAVVAGVVVRKARGAKAHYTRIHT</sequence>
<evidence type="ECO:0000256" key="1">
    <source>
        <dbReference type="ARBA" id="ARBA00009431"/>
    </source>
</evidence>
<dbReference type="PROSITE" id="PS00560">
    <property type="entry name" value="CARBOXYPEPT_SER_HIS"/>
    <property type="match status" value="2"/>
</dbReference>
<gene>
    <name evidence="4" type="ORF">ACHHYP_09977</name>
</gene>
<dbReference type="InterPro" id="IPR001563">
    <property type="entry name" value="Peptidase_S10"/>
</dbReference>
<keyword evidence="2" id="KW-0378">Hydrolase</keyword>
<name>A0A1V9YM46_ACHHY</name>
<dbReference type="GO" id="GO:0006508">
    <property type="term" value="P:proteolysis"/>
    <property type="evidence" value="ECO:0007669"/>
    <property type="project" value="UniProtKB-KW"/>
</dbReference>
<dbReference type="Proteomes" id="UP000243579">
    <property type="component" value="Unassembled WGS sequence"/>
</dbReference>
<dbReference type="Pfam" id="PF00450">
    <property type="entry name" value="Peptidase_S10"/>
    <property type="match status" value="2"/>
</dbReference>
<dbReference type="FunFam" id="3.40.50.1820:FF:000055">
    <property type="entry name" value="Carboxypeptidase"/>
    <property type="match status" value="1"/>
</dbReference>
<keyword evidence="3" id="KW-0472">Membrane</keyword>
<proteinExistence type="inferred from homology"/>
<dbReference type="PRINTS" id="PR00724">
    <property type="entry name" value="CRBOXYPTASEC"/>
</dbReference>
<feature type="non-terminal residue" evidence="4">
    <location>
        <position position="1"/>
    </location>
</feature>
<dbReference type="AlphaFoldDB" id="A0A1V9YM46"/>